<dbReference type="GO" id="GO:0008270">
    <property type="term" value="F:zinc ion binding"/>
    <property type="evidence" value="ECO:0007669"/>
    <property type="project" value="UniProtKB-UniRule"/>
</dbReference>
<evidence type="ECO:0000256" key="10">
    <source>
        <dbReference type="PROSITE-ProRule" id="PRU00076"/>
    </source>
</evidence>
<feature type="chain" id="PRO_5042315477" description="Metalloendopeptidase" evidence="12">
    <location>
        <begin position="21"/>
        <end position="726"/>
    </location>
</feature>
<dbReference type="SMART" id="SM00137">
    <property type="entry name" value="MAM"/>
    <property type="match status" value="1"/>
</dbReference>
<organism evidence="18 19">
    <name type="scientific">Petromyzon marinus</name>
    <name type="common">Sea lamprey</name>
    <dbReference type="NCBI Taxonomy" id="7757"/>
    <lineage>
        <taxon>Eukaryota</taxon>
        <taxon>Metazoa</taxon>
        <taxon>Chordata</taxon>
        <taxon>Craniata</taxon>
        <taxon>Vertebrata</taxon>
        <taxon>Cyclostomata</taxon>
        <taxon>Hyperoartia</taxon>
        <taxon>Petromyzontiformes</taxon>
        <taxon>Petromyzontidae</taxon>
        <taxon>Petromyzon</taxon>
    </lineage>
</organism>
<dbReference type="PROSITE" id="PS51864">
    <property type="entry name" value="ASTACIN"/>
    <property type="match status" value="1"/>
</dbReference>
<dbReference type="PROSITE" id="PS50060">
    <property type="entry name" value="MAM_2"/>
    <property type="match status" value="1"/>
</dbReference>
<evidence type="ECO:0000259" key="16">
    <source>
        <dbReference type="PROSITE" id="PS50144"/>
    </source>
</evidence>
<evidence type="ECO:0000313" key="19">
    <source>
        <dbReference type="RefSeq" id="XP_032808477.1"/>
    </source>
</evidence>
<dbReference type="CDD" id="cd06263">
    <property type="entry name" value="MAM"/>
    <property type="match status" value="1"/>
</dbReference>
<dbReference type="FunFam" id="2.60.210.10:FF:000009">
    <property type="entry name" value="Meprin A subunit"/>
    <property type="match status" value="1"/>
</dbReference>
<dbReference type="GO" id="GO:0016020">
    <property type="term" value="C:membrane"/>
    <property type="evidence" value="ECO:0007669"/>
    <property type="project" value="InterPro"/>
</dbReference>
<keyword evidence="13" id="KW-0812">Transmembrane</keyword>
<dbReference type="SMART" id="SM00235">
    <property type="entry name" value="ZnMc"/>
    <property type="match status" value="1"/>
</dbReference>
<evidence type="ECO:0000256" key="6">
    <source>
        <dbReference type="ARBA" id="ARBA00023049"/>
    </source>
</evidence>
<keyword evidence="3 12" id="KW-0732">Signal</keyword>
<evidence type="ECO:0000256" key="8">
    <source>
        <dbReference type="ARBA" id="ARBA00023157"/>
    </source>
</evidence>
<evidence type="ECO:0000256" key="5">
    <source>
        <dbReference type="ARBA" id="ARBA00022833"/>
    </source>
</evidence>
<name>A0AAJ7WSS5_PETMA</name>
<dbReference type="InterPro" id="IPR000998">
    <property type="entry name" value="MAM_dom"/>
</dbReference>
<keyword evidence="7" id="KW-0865">Zymogen</keyword>
<evidence type="ECO:0000256" key="4">
    <source>
        <dbReference type="ARBA" id="ARBA00022801"/>
    </source>
</evidence>
<keyword evidence="18" id="KW-1185">Reference proteome</keyword>
<evidence type="ECO:0000256" key="13">
    <source>
        <dbReference type="SAM" id="Phobius"/>
    </source>
</evidence>
<dbReference type="PANTHER" id="PTHR10127">
    <property type="entry name" value="DISCOIDIN, CUB, EGF, LAMININ , AND ZINC METALLOPROTEASE DOMAIN CONTAINING"/>
    <property type="match status" value="1"/>
</dbReference>
<dbReference type="AlphaFoldDB" id="A0AAJ7WSS5"/>
<keyword evidence="1 11" id="KW-0645">Protease</keyword>
<dbReference type="PRINTS" id="PR00020">
    <property type="entry name" value="MAMDOMAIN"/>
</dbReference>
<evidence type="ECO:0000256" key="3">
    <source>
        <dbReference type="ARBA" id="ARBA00022729"/>
    </source>
</evidence>
<evidence type="ECO:0000256" key="11">
    <source>
        <dbReference type="PROSITE-ProRule" id="PRU01211"/>
    </source>
</evidence>
<dbReference type="Gene3D" id="2.60.120.200">
    <property type="match status" value="1"/>
</dbReference>
<keyword evidence="8" id="KW-1015">Disulfide bond</keyword>
<dbReference type="SUPFAM" id="SSF49599">
    <property type="entry name" value="TRAF domain-like"/>
    <property type="match status" value="1"/>
</dbReference>
<dbReference type="GO" id="GO:0004222">
    <property type="term" value="F:metalloendopeptidase activity"/>
    <property type="evidence" value="ECO:0007669"/>
    <property type="project" value="UniProtKB-UniRule"/>
</dbReference>
<dbReference type="FunFam" id="3.40.390.10:FF:000015">
    <property type="entry name" value="Meprin A subunit"/>
    <property type="match status" value="1"/>
</dbReference>
<protein>
    <recommendedName>
        <fullName evidence="12">Metalloendopeptidase</fullName>
        <ecNumber evidence="12">3.4.24.-</ecNumber>
    </recommendedName>
</protein>
<dbReference type="PRINTS" id="PR00480">
    <property type="entry name" value="ASTACIN"/>
</dbReference>
<dbReference type="Pfam" id="PF22486">
    <property type="entry name" value="MATH_2"/>
    <property type="match status" value="1"/>
</dbReference>
<evidence type="ECO:0000256" key="2">
    <source>
        <dbReference type="ARBA" id="ARBA00022723"/>
    </source>
</evidence>
<dbReference type="PROSITE" id="PS50144">
    <property type="entry name" value="MATH"/>
    <property type="match status" value="1"/>
</dbReference>
<dbReference type="InterPro" id="IPR001506">
    <property type="entry name" value="Peptidase_M12A"/>
</dbReference>
<feature type="binding site" evidence="11">
    <location>
        <position position="157"/>
    </location>
    <ligand>
        <name>Zn(2+)</name>
        <dbReference type="ChEBI" id="CHEBI:29105"/>
        <note>catalytic</note>
    </ligand>
</feature>
<dbReference type="InterPro" id="IPR013320">
    <property type="entry name" value="ConA-like_dom_sf"/>
</dbReference>
<accession>A0AAJ7WSS5</accession>
<evidence type="ECO:0000259" key="15">
    <source>
        <dbReference type="PROSITE" id="PS50060"/>
    </source>
</evidence>
<dbReference type="KEGG" id="pmrn:116941477"/>
<evidence type="ECO:0000313" key="18">
    <source>
        <dbReference type="Proteomes" id="UP001318040"/>
    </source>
</evidence>
<dbReference type="GO" id="GO:0006508">
    <property type="term" value="P:proteolysis"/>
    <property type="evidence" value="ECO:0007669"/>
    <property type="project" value="UniProtKB-KW"/>
</dbReference>
<feature type="binding site" evidence="11">
    <location>
        <position position="161"/>
    </location>
    <ligand>
        <name>Zn(2+)</name>
        <dbReference type="ChEBI" id="CHEBI:29105"/>
        <note>catalytic</note>
    </ligand>
</feature>
<dbReference type="InterPro" id="IPR000742">
    <property type="entry name" value="EGF"/>
</dbReference>
<comment type="cofactor">
    <cofactor evidence="11 12">
        <name>Zn(2+)</name>
        <dbReference type="ChEBI" id="CHEBI:29105"/>
    </cofactor>
    <text evidence="11 12">Binds 1 zinc ion per subunit.</text>
</comment>
<evidence type="ECO:0000256" key="9">
    <source>
        <dbReference type="ARBA" id="ARBA00023180"/>
    </source>
</evidence>
<dbReference type="EC" id="3.4.24.-" evidence="12"/>
<dbReference type="CTD" id="4225"/>
<keyword evidence="2 11" id="KW-0479">Metal-binding</keyword>
<feature type="transmembrane region" description="Helical" evidence="13">
    <location>
        <begin position="679"/>
        <end position="705"/>
    </location>
</feature>
<evidence type="ECO:0000259" key="17">
    <source>
        <dbReference type="PROSITE" id="PS51864"/>
    </source>
</evidence>
<evidence type="ECO:0000259" key="14">
    <source>
        <dbReference type="PROSITE" id="PS50026"/>
    </source>
</evidence>
<dbReference type="PROSITE" id="PS50026">
    <property type="entry name" value="EGF_3"/>
    <property type="match status" value="1"/>
</dbReference>
<proteinExistence type="predicted"/>
<keyword evidence="9" id="KW-0325">Glycoprotein</keyword>
<dbReference type="SMART" id="SM00061">
    <property type="entry name" value="MATH"/>
    <property type="match status" value="1"/>
</dbReference>
<dbReference type="Pfam" id="PF00629">
    <property type="entry name" value="MAM"/>
    <property type="match status" value="1"/>
</dbReference>
<keyword evidence="10" id="KW-0245">EGF-like domain</keyword>
<dbReference type="SUPFAM" id="SSF55486">
    <property type="entry name" value="Metalloproteases ('zincins'), catalytic domain"/>
    <property type="match status" value="1"/>
</dbReference>
<feature type="domain" description="MATH" evidence="16">
    <location>
        <begin position="430"/>
        <end position="597"/>
    </location>
</feature>
<dbReference type="SUPFAM" id="SSF49899">
    <property type="entry name" value="Concanavalin A-like lectins/glucanases"/>
    <property type="match status" value="1"/>
</dbReference>
<dbReference type="RefSeq" id="XP_032808477.1">
    <property type="nucleotide sequence ID" value="XM_032952586.1"/>
</dbReference>
<comment type="caution">
    <text evidence="10">Lacks conserved residue(s) required for the propagation of feature annotation.</text>
</comment>
<gene>
    <name evidence="19" type="primary">MEP1B</name>
</gene>
<dbReference type="Proteomes" id="UP001318040">
    <property type="component" value="Chromosome 12"/>
</dbReference>
<dbReference type="GeneID" id="116941477"/>
<keyword evidence="13" id="KW-1133">Transmembrane helix</keyword>
<evidence type="ECO:0000256" key="1">
    <source>
        <dbReference type="ARBA" id="ARBA00022670"/>
    </source>
</evidence>
<dbReference type="Gene3D" id="2.60.210.10">
    <property type="entry name" value="Apoptosis, Tumor Necrosis Factor Receptor Associated Protein 2, Chain A"/>
    <property type="match status" value="1"/>
</dbReference>
<feature type="domain" description="Peptidase M12A" evidence="17">
    <location>
        <begin position="67"/>
        <end position="261"/>
    </location>
</feature>
<dbReference type="Pfam" id="PF01400">
    <property type="entry name" value="Astacin"/>
    <property type="match status" value="1"/>
</dbReference>
<evidence type="ECO:0000256" key="7">
    <source>
        <dbReference type="ARBA" id="ARBA00023145"/>
    </source>
</evidence>
<evidence type="ECO:0000256" key="12">
    <source>
        <dbReference type="RuleBase" id="RU361183"/>
    </source>
</evidence>
<dbReference type="InterPro" id="IPR006026">
    <property type="entry name" value="Peptidase_Metallo"/>
</dbReference>
<keyword evidence="6 11" id="KW-0482">Metalloprotease</keyword>
<sequence>MASLHRTLLLTVFITHLTGSQSIEDRQRTVEKDVDEGQKWDIFDVNKDMNLIEGDIAYDQVYARGRSAVRDDRYRWPKTIPYYLDISLDVNAKGVIMQAFEMYRLKTCIDFKPWAGEREYIQVIKGSGCWSYVGNLHYGKQELSIGANCDRLGTVEHEFLHALGFWHEQSRADRDDYVTIVWDQILNGREGNFDKYEDDVTDLQNVPYDYSSMMHYGASAFQKAEEPTIVTRIPDFMQVIGQRSDFSKYDLQKLNRLYNCTRSLAFMEQCNFEELNICGMIQGAGDTLDWQQVTSAVNGPASDFTHLTSCPGKGSFMFMNTSVGTNGSRGLLETRTLVPKRQQDQCLQFYYSGSSGQRGDKLGVHVRVGNSTELKEVMGVTDFSDARWKFVFHPLAETQPFRVVFEGVKGSATSPGGIAIDDVSIMEVKCPTHMWRIQNFSQVLASSPSGPGGTIYSPRFESGEGYNFQISMYVNGTSDNPGNLALYFHLMSGDKDNSLTWPCPWKQATMSVMDQHWDVGDRMSRTRSVTTDPKYEGTNPDGTTYYYWDRPDKVGSLVSGEKYFRGPGLGTSSFMSHHTLLSRNYVKGDELMVLIAFADVAHLVAEQPRPSATAKPPVIPGQTTLKPGETKPLDPCTDVECLNDGVCLVQDGNALCFCPPLADGWYKDDRCKRGSDSDIVIPAAVTGVVVFVVMLAASGLTFFLLKRKNKKRAAHKQAKSQNATNL</sequence>
<feature type="active site" evidence="11">
    <location>
        <position position="158"/>
    </location>
</feature>
<reference evidence="19" key="1">
    <citation type="submission" date="2025-08" db="UniProtKB">
        <authorList>
            <consortium name="RefSeq"/>
        </authorList>
    </citation>
    <scope>IDENTIFICATION</scope>
    <source>
        <tissue evidence="19">Sperm</tissue>
    </source>
</reference>
<dbReference type="CDD" id="cd00053">
    <property type="entry name" value="EGF"/>
    <property type="match status" value="1"/>
</dbReference>
<feature type="signal peptide" evidence="12">
    <location>
        <begin position="1"/>
        <end position="20"/>
    </location>
</feature>
<feature type="domain" description="EGF-like" evidence="14">
    <location>
        <begin position="632"/>
        <end position="672"/>
    </location>
</feature>
<dbReference type="InterPro" id="IPR002083">
    <property type="entry name" value="MATH/TRAF_dom"/>
</dbReference>
<feature type="domain" description="MAM" evidence="15">
    <location>
        <begin position="268"/>
        <end position="432"/>
    </location>
</feature>
<dbReference type="PANTHER" id="PTHR10127:SF814">
    <property type="entry name" value="MEPRIN A SUBUNIT BETA"/>
    <property type="match status" value="1"/>
</dbReference>
<keyword evidence="5 11" id="KW-0862">Zinc</keyword>
<dbReference type="InterPro" id="IPR024079">
    <property type="entry name" value="MetalloPept_cat_dom_sf"/>
</dbReference>
<dbReference type="Gene3D" id="3.40.390.10">
    <property type="entry name" value="Collagenase (Catalytic Domain)"/>
    <property type="match status" value="1"/>
</dbReference>
<keyword evidence="4 11" id="KW-0378">Hydrolase</keyword>
<feature type="binding site" evidence="11">
    <location>
        <position position="167"/>
    </location>
    <ligand>
        <name>Zn(2+)</name>
        <dbReference type="ChEBI" id="CHEBI:29105"/>
        <note>catalytic</note>
    </ligand>
</feature>
<keyword evidence="13" id="KW-0472">Membrane</keyword>
<dbReference type="InterPro" id="IPR008974">
    <property type="entry name" value="TRAF-like"/>
</dbReference>